<comment type="caution">
    <text evidence="1">The sequence shown here is derived from an EMBL/GenBank/DDBJ whole genome shotgun (WGS) entry which is preliminary data.</text>
</comment>
<accession>A0ABV0ZBM0</accession>
<evidence type="ECO:0000313" key="2">
    <source>
        <dbReference type="Proteomes" id="UP001469553"/>
    </source>
</evidence>
<evidence type="ECO:0000313" key="1">
    <source>
        <dbReference type="EMBL" id="MEQ2303598.1"/>
    </source>
</evidence>
<organism evidence="1 2">
    <name type="scientific">Ameca splendens</name>
    <dbReference type="NCBI Taxonomy" id="208324"/>
    <lineage>
        <taxon>Eukaryota</taxon>
        <taxon>Metazoa</taxon>
        <taxon>Chordata</taxon>
        <taxon>Craniata</taxon>
        <taxon>Vertebrata</taxon>
        <taxon>Euteleostomi</taxon>
        <taxon>Actinopterygii</taxon>
        <taxon>Neopterygii</taxon>
        <taxon>Teleostei</taxon>
        <taxon>Neoteleostei</taxon>
        <taxon>Acanthomorphata</taxon>
        <taxon>Ovalentaria</taxon>
        <taxon>Atherinomorphae</taxon>
        <taxon>Cyprinodontiformes</taxon>
        <taxon>Goodeidae</taxon>
        <taxon>Ameca</taxon>
    </lineage>
</organism>
<dbReference type="EMBL" id="JAHRIP010057883">
    <property type="protein sequence ID" value="MEQ2303598.1"/>
    <property type="molecule type" value="Genomic_DNA"/>
</dbReference>
<keyword evidence="2" id="KW-1185">Reference proteome</keyword>
<protein>
    <submittedName>
        <fullName evidence="1">Uncharacterized protein</fullName>
    </submittedName>
</protein>
<name>A0ABV0ZBM0_9TELE</name>
<gene>
    <name evidence="1" type="ORF">AMECASPLE_018590</name>
</gene>
<dbReference type="Proteomes" id="UP001469553">
    <property type="component" value="Unassembled WGS sequence"/>
</dbReference>
<proteinExistence type="predicted"/>
<sequence length="107" mass="11986">MFLDIERKPEYLETTHLYTGRTCKHHAKRPQAEIQIQEHIVARQQCHQLLHLADPLLPTVSQSFSTASSIVGRGEAGAYLQQSMGGRLGTLWTGHQSITGHCCQHLV</sequence>
<reference evidence="1 2" key="1">
    <citation type="submission" date="2021-06" db="EMBL/GenBank/DDBJ databases">
        <authorList>
            <person name="Palmer J.M."/>
        </authorList>
    </citation>
    <scope>NUCLEOTIDE SEQUENCE [LARGE SCALE GENOMIC DNA]</scope>
    <source>
        <strain evidence="1 2">AS_MEX2019</strain>
        <tissue evidence="1">Muscle</tissue>
    </source>
</reference>